<dbReference type="SUPFAM" id="SSF47802">
    <property type="entry name" value="DNA polymerase beta, N-terminal domain-like"/>
    <property type="match status" value="1"/>
</dbReference>
<dbReference type="PANTHER" id="PTHR13451">
    <property type="entry name" value="CLASS II CROSSOVER JUNCTION ENDONUCLEASE MUS81"/>
    <property type="match status" value="1"/>
</dbReference>
<dbReference type="GO" id="GO:0005730">
    <property type="term" value="C:nucleolus"/>
    <property type="evidence" value="ECO:0007669"/>
    <property type="project" value="UniProtKB-SubCell"/>
</dbReference>
<evidence type="ECO:0000256" key="8">
    <source>
        <dbReference type="ARBA" id="ARBA00022801"/>
    </source>
</evidence>
<dbReference type="InterPro" id="IPR047416">
    <property type="entry name" value="XPF_nuclease_Mus81"/>
</dbReference>
<dbReference type="CTD" id="80198"/>
<evidence type="ECO:0000256" key="11">
    <source>
        <dbReference type="ARBA" id="ARBA00023204"/>
    </source>
</evidence>
<accession>A0A8B7ZV80</accession>
<comment type="subunit">
    <text evidence="14">Interacts with EME1.</text>
</comment>
<dbReference type="FunFam" id="1.10.150.670:FF:000001">
    <property type="entry name" value="Crossover junction endonuclease MUS81"/>
    <property type="match status" value="1"/>
</dbReference>
<dbReference type="GO" id="GO:0046872">
    <property type="term" value="F:metal ion binding"/>
    <property type="evidence" value="ECO:0007669"/>
    <property type="project" value="UniProtKB-UniRule"/>
</dbReference>
<dbReference type="Pfam" id="PF21136">
    <property type="entry name" value="WHD_MUS81"/>
    <property type="match status" value="1"/>
</dbReference>
<dbReference type="PANTHER" id="PTHR13451:SF0">
    <property type="entry name" value="CROSSOVER JUNCTION ENDONUCLEASE MUS81"/>
    <property type="match status" value="1"/>
</dbReference>
<evidence type="ECO:0000256" key="15">
    <source>
        <dbReference type="SAM" id="MobiDB-lite"/>
    </source>
</evidence>
<dbReference type="GO" id="GO:0003677">
    <property type="term" value="F:DNA binding"/>
    <property type="evidence" value="ECO:0007669"/>
    <property type="project" value="UniProtKB-UniRule"/>
</dbReference>
<dbReference type="SUPFAM" id="SSF52980">
    <property type="entry name" value="Restriction endonuclease-like"/>
    <property type="match status" value="1"/>
</dbReference>
<dbReference type="InterPro" id="IPR036388">
    <property type="entry name" value="WH-like_DNA-bd_sf"/>
</dbReference>
<keyword evidence="8 14" id="KW-0378">Hydrolase</keyword>
<dbReference type="Proteomes" id="UP000694845">
    <property type="component" value="Unplaced"/>
</dbReference>
<evidence type="ECO:0000256" key="2">
    <source>
        <dbReference type="ARBA" id="ARBA00004604"/>
    </source>
</evidence>
<dbReference type="OMA" id="PGMLQMP"/>
<feature type="region of interest" description="Disordered" evidence="15">
    <location>
        <begin position="511"/>
        <end position="532"/>
    </location>
</feature>
<gene>
    <name evidence="18" type="primary">LOC110988966</name>
</gene>
<dbReference type="GO" id="GO:0048476">
    <property type="term" value="C:Holliday junction resolvase complex"/>
    <property type="evidence" value="ECO:0007669"/>
    <property type="project" value="UniProtKB-UniRule"/>
</dbReference>
<evidence type="ECO:0000256" key="9">
    <source>
        <dbReference type="ARBA" id="ARBA00022842"/>
    </source>
</evidence>
<proteinExistence type="inferred from homology"/>
<evidence type="ECO:0000313" key="17">
    <source>
        <dbReference type="Proteomes" id="UP000694845"/>
    </source>
</evidence>
<dbReference type="RefSeq" id="XP_022108685.1">
    <property type="nucleotide sequence ID" value="XM_022252993.1"/>
</dbReference>
<feature type="domain" description="ERCC4" evidence="16">
    <location>
        <begin position="547"/>
        <end position="657"/>
    </location>
</feature>
<dbReference type="CDD" id="cd21036">
    <property type="entry name" value="WH_MUS81"/>
    <property type="match status" value="1"/>
</dbReference>
<comment type="cofactor">
    <cofactor evidence="1 14">
        <name>Mg(2+)</name>
        <dbReference type="ChEBI" id="CHEBI:18420"/>
    </cofactor>
</comment>
<evidence type="ECO:0000256" key="10">
    <source>
        <dbReference type="ARBA" id="ARBA00023172"/>
    </source>
</evidence>
<keyword evidence="6 14" id="KW-0255">Endonuclease</keyword>
<keyword evidence="17" id="KW-1185">Reference proteome</keyword>
<feature type="region of interest" description="Disordered" evidence="15">
    <location>
        <begin position="402"/>
        <end position="461"/>
    </location>
</feature>
<dbReference type="GO" id="GO:0008821">
    <property type="term" value="F:crossover junction DNA endonuclease activity"/>
    <property type="evidence" value="ECO:0007669"/>
    <property type="project" value="UniProtKB-UniRule"/>
</dbReference>
<protein>
    <recommendedName>
        <fullName evidence="14">Crossover junction endonuclease MUS81</fullName>
        <ecNumber evidence="14">3.1.22.-</ecNumber>
    </recommendedName>
</protein>
<dbReference type="Gene3D" id="3.40.50.10130">
    <property type="match status" value="1"/>
</dbReference>
<sequence length="835" mass="92368">MASSEPAPKKRKKKVDPCPNPLFVKWLSEWRDEAASQGKKTQYAFGKALQALKKYPMELKTGKEAKILDHFGDKICNMLDHKLAKHVEENGELSSSSSDIPCNGARNSVSSPPPPASWRSDDLLVVPPLPDDSAQGDKTRKRRLSNRGPREYVPIYRSGPYALILTLYREYKKPTSRGFMLKNELQREAQPLSEKSFTLPDPGSHYTAWSSMSTMITKGYVSKEGSPARYSITDGGCQLARKLELVEAQFRQHTSGRSSTVQPTASAGQSKKRKEAPRSNTNLPTTAPPPNATSLATYHDAPLPTQGDKLEYWYVDDHGNQVVAKDDAAVSVDDEISIGFLIKANEAALKRSGVRYKRDYTMQVEGGMIFAYLHNDDAAEYCSVPASSTSWAVSSLRHDDPLPSLPSSLSNPTGPPKKKTQRPARKDKQADSLLSTASSVSMSSSYPTTKSDSQCYRASPDLIPTSSSDKLNLATDIVNSALRNSESSELNSQTSCTSTLSSISSLLDRAGSLQGSNSQDSDGRNLASSKEPPVPLYVLQPGTFDIVLCVDNCETAGGSAKSRKQLLLPELQKNGVTLDVRKLQVGDFLWIAREKRVPVPGMLQMPAAREVALDYVVERKRMDDLCCSITDGRFKEQKFRLKQSGLRQPIYLIEDFGSIDHLSIPASTLRQATINTQVVDGFFVKHTRDIKESAAYLTIMTRYLQGHYSNKTLEAYCRDDLEKLPSNPSVTDRVQKLMTFSEVYESSVKNKNTTVTETFAKQLLQFSGLTAEKALAITRRYPTPSDLVGAYESCAMEKDREKLLSHIKYGKLQRNVGPVLSKLIHMFYCTNGPLS</sequence>
<dbReference type="KEGG" id="aplc:110988966"/>
<reference evidence="18" key="1">
    <citation type="submission" date="2025-08" db="UniProtKB">
        <authorList>
            <consortium name="RefSeq"/>
        </authorList>
    </citation>
    <scope>IDENTIFICATION</scope>
</reference>
<evidence type="ECO:0000256" key="12">
    <source>
        <dbReference type="ARBA" id="ARBA00023242"/>
    </source>
</evidence>
<dbReference type="InterPro" id="IPR010996">
    <property type="entry name" value="HHH_MUS81"/>
</dbReference>
<comment type="function">
    <text evidence="14">Interacts with EME1 to form a DNA structure-specific endonuclease with substrate preference for branched DNA structures with a 5'-end at the branch nick. Typical substrates include 3'-flap structures, D-loops, replication forks and nicked Holliday junctions. May be required in mitosis for the processing of stalled or collapsed replication fork intermediates. May be required in meiosis for the repair of meiosis-specific double strand breaks subsequent to single-end invasion (SEI).</text>
</comment>
<keyword evidence="5 14" id="KW-0479">Metal-binding</keyword>
<keyword evidence="4 14" id="KW-0540">Nuclease</keyword>
<feature type="compositionally biased region" description="Polar residues" evidence="15">
    <location>
        <begin position="251"/>
        <end position="269"/>
    </location>
</feature>
<evidence type="ECO:0000256" key="7">
    <source>
        <dbReference type="ARBA" id="ARBA00022763"/>
    </source>
</evidence>
<feature type="compositionally biased region" description="Polar residues" evidence="15">
    <location>
        <begin position="92"/>
        <end position="110"/>
    </location>
</feature>
<dbReference type="InterPro" id="IPR011335">
    <property type="entry name" value="Restrct_endonuc-II-like"/>
</dbReference>
<dbReference type="SMART" id="SM00891">
    <property type="entry name" value="ERCC4"/>
    <property type="match status" value="1"/>
</dbReference>
<dbReference type="CDD" id="cd20074">
    <property type="entry name" value="XPF_nuclease_Mus81"/>
    <property type="match status" value="1"/>
</dbReference>
<evidence type="ECO:0000256" key="4">
    <source>
        <dbReference type="ARBA" id="ARBA00022722"/>
    </source>
</evidence>
<dbReference type="Gene3D" id="1.10.150.670">
    <property type="entry name" value="Crossover junction endonuclease EME1, DNA-binding domain"/>
    <property type="match status" value="1"/>
</dbReference>
<dbReference type="FunFam" id="1.10.10.10:FF:000307">
    <property type="entry name" value="Crossover junction endonuclease MUS81"/>
    <property type="match status" value="1"/>
</dbReference>
<dbReference type="GeneID" id="110988966"/>
<dbReference type="FunFam" id="1.10.150.110:FF:000001">
    <property type="entry name" value="Putative Crossover junction endonuclease MUS81"/>
    <property type="match status" value="1"/>
</dbReference>
<keyword evidence="7 14" id="KW-0227">DNA damage</keyword>
<dbReference type="GO" id="GO:0031297">
    <property type="term" value="P:replication fork processing"/>
    <property type="evidence" value="ECO:0007669"/>
    <property type="project" value="UniProtKB-ARBA"/>
</dbReference>
<evidence type="ECO:0000256" key="1">
    <source>
        <dbReference type="ARBA" id="ARBA00001946"/>
    </source>
</evidence>
<dbReference type="Pfam" id="PF02732">
    <property type="entry name" value="ERCC4"/>
    <property type="match status" value="1"/>
</dbReference>
<evidence type="ECO:0000256" key="3">
    <source>
        <dbReference type="ARBA" id="ARBA00010015"/>
    </source>
</evidence>
<dbReference type="Pfam" id="PF14716">
    <property type="entry name" value="HHH_8"/>
    <property type="match status" value="1"/>
</dbReference>
<dbReference type="InterPro" id="IPR033309">
    <property type="entry name" value="Mus81"/>
</dbReference>
<dbReference type="InterPro" id="IPR042530">
    <property type="entry name" value="EME1/EME2_C"/>
</dbReference>
<feature type="region of interest" description="Disordered" evidence="15">
    <location>
        <begin position="90"/>
        <end position="146"/>
    </location>
</feature>
<dbReference type="InterPro" id="IPR006166">
    <property type="entry name" value="ERCC4_domain"/>
</dbReference>
<evidence type="ECO:0000256" key="13">
    <source>
        <dbReference type="ARBA" id="ARBA00093541"/>
    </source>
</evidence>
<dbReference type="AlphaFoldDB" id="A0A8B7ZV80"/>
<dbReference type="FunFam" id="3.40.50.10130:FF:000003">
    <property type="entry name" value="Crossover junction endonuclease MUS81"/>
    <property type="match status" value="1"/>
</dbReference>
<dbReference type="GO" id="GO:0000727">
    <property type="term" value="P:double-strand break repair via break-induced replication"/>
    <property type="evidence" value="ECO:0007669"/>
    <property type="project" value="UniProtKB-UniRule"/>
</dbReference>
<dbReference type="Gene3D" id="1.10.150.110">
    <property type="entry name" value="DNA polymerase beta, N-terminal domain-like"/>
    <property type="match status" value="1"/>
</dbReference>
<dbReference type="InterPro" id="IPR027421">
    <property type="entry name" value="DNA_pol_lamdba_lyase_dom_sf"/>
</dbReference>
<comment type="subunit">
    <text evidence="13">Part of the heterodimeric DNA structure-specific endonuclease complex MUS81-EME1. Part of the heterodimeric DNA structure-specific endonuclease complex MUS81-EME2.</text>
</comment>
<evidence type="ECO:0000256" key="14">
    <source>
        <dbReference type="RuleBase" id="RU369042"/>
    </source>
</evidence>
<dbReference type="GO" id="GO:0031573">
    <property type="term" value="P:mitotic intra-S DNA damage checkpoint signaling"/>
    <property type="evidence" value="ECO:0007669"/>
    <property type="project" value="TreeGrafter"/>
</dbReference>
<dbReference type="EC" id="3.1.22.-" evidence="14"/>
<dbReference type="InterPro" id="IPR047417">
    <property type="entry name" value="WHD_MUS81"/>
</dbReference>
<evidence type="ECO:0000259" key="16">
    <source>
        <dbReference type="SMART" id="SM00891"/>
    </source>
</evidence>
<dbReference type="GO" id="GO:0000712">
    <property type="term" value="P:resolution of meiotic recombination intermediates"/>
    <property type="evidence" value="ECO:0007669"/>
    <property type="project" value="TreeGrafter"/>
</dbReference>
<feature type="region of interest" description="Disordered" evidence="15">
    <location>
        <begin position="250"/>
        <end position="301"/>
    </location>
</feature>
<keyword evidence="12 14" id="KW-0539">Nucleus</keyword>
<dbReference type="Gene3D" id="1.10.10.10">
    <property type="entry name" value="Winged helix-like DNA-binding domain superfamily/Winged helix DNA-binding domain"/>
    <property type="match status" value="1"/>
</dbReference>
<comment type="similarity">
    <text evidence="3 14">Belongs to the XPF family.</text>
</comment>
<keyword evidence="10 14" id="KW-0233">DNA recombination</keyword>
<dbReference type="GO" id="GO:0006308">
    <property type="term" value="P:DNA catabolic process"/>
    <property type="evidence" value="ECO:0007669"/>
    <property type="project" value="UniProtKB-UniRule"/>
</dbReference>
<keyword evidence="9 14" id="KW-0460">Magnesium</keyword>
<evidence type="ECO:0000313" key="18">
    <source>
        <dbReference type="RefSeq" id="XP_022108685.1"/>
    </source>
</evidence>
<dbReference type="OrthoDB" id="5963188at2759"/>
<dbReference type="GO" id="GO:0048257">
    <property type="term" value="F:3'-flap endonuclease activity"/>
    <property type="evidence" value="ECO:0007669"/>
    <property type="project" value="TreeGrafter"/>
</dbReference>
<feature type="compositionally biased region" description="Low complexity" evidence="15">
    <location>
        <begin position="432"/>
        <end position="453"/>
    </location>
</feature>
<keyword evidence="11 14" id="KW-0234">DNA repair</keyword>
<name>A0A8B7ZV80_ACAPL</name>
<evidence type="ECO:0000256" key="6">
    <source>
        <dbReference type="ARBA" id="ARBA00022759"/>
    </source>
</evidence>
<evidence type="ECO:0000256" key="5">
    <source>
        <dbReference type="ARBA" id="ARBA00022723"/>
    </source>
</evidence>
<dbReference type="Pfam" id="PF21292">
    <property type="entry name" value="EME1-MUS81_C"/>
    <property type="match status" value="1"/>
</dbReference>
<comment type="subcellular location">
    <subcellularLocation>
        <location evidence="2">Nucleus</location>
        <location evidence="2">Nucleolus</location>
    </subcellularLocation>
</comment>
<organism evidence="17 18">
    <name type="scientific">Acanthaster planci</name>
    <name type="common">Crown-of-thorns starfish</name>
    <dbReference type="NCBI Taxonomy" id="133434"/>
    <lineage>
        <taxon>Eukaryota</taxon>
        <taxon>Metazoa</taxon>
        <taxon>Echinodermata</taxon>
        <taxon>Eleutherozoa</taxon>
        <taxon>Asterozoa</taxon>
        <taxon>Asteroidea</taxon>
        <taxon>Valvatacea</taxon>
        <taxon>Valvatida</taxon>
        <taxon>Acanthasteridae</taxon>
        <taxon>Acanthaster</taxon>
    </lineage>
</organism>